<gene>
    <name evidence="3" type="ORF">HAKA00212_LOCUS8750</name>
</gene>
<keyword evidence="1" id="KW-0175">Coiled coil</keyword>
<dbReference type="InterPro" id="IPR050710">
    <property type="entry name" value="Band7/mec-2_domain"/>
</dbReference>
<dbReference type="PANTHER" id="PTHR43327">
    <property type="entry name" value="STOMATIN-LIKE PROTEIN 2, MITOCHONDRIAL"/>
    <property type="match status" value="1"/>
</dbReference>
<dbReference type="InterPro" id="IPR036013">
    <property type="entry name" value="Band_7/SPFH_dom_sf"/>
</dbReference>
<sequence>MNFDGIQHSHLVQKRIGDVKSSAREFARVENSEIPVVLIPKWPNLIQFSVNVPSGPYVLWQKWHKNMGKLEPGVKWFWPAYNRISHVVTRETITYNAPAKQCPTADNVMVNVDLSLTFRIGPDVEAATTFVYNMGAHRFDEFLAAKTEEAIRGLVYSVTHDKVNDLREEFASGMLQTLNAQVNPYGVQILNVKITEVFLPAELQQRLERTTAFRTKMEEAEKQHENKIVVQRDAATQELEVIRKTNARRLQELNAEIKRYEIELAEMLEATRGKAKVDETNARSKAEVMVTKAAGDKEVAKVNGQQAAEELVRKTEIECQRRRVEADQMAQTLILESEAKLAAAANRAQALIATAEAERKATTQLAEKRRYELEWERLRVLKQIAGTGRKFISGERGQEILQELTQTAAEGAAAARSSRGR</sequence>
<accession>A0A6V1NXU1</accession>
<evidence type="ECO:0000313" key="3">
    <source>
        <dbReference type="EMBL" id="CAE0630056.1"/>
    </source>
</evidence>
<dbReference type="Gene3D" id="3.30.479.30">
    <property type="entry name" value="Band 7 domain"/>
    <property type="match status" value="1"/>
</dbReference>
<feature type="coiled-coil region" evidence="1">
    <location>
        <begin position="243"/>
        <end position="270"/>
    </location>
</feature>
<proteinExistence type="predicted"/>
<dbReference type="InterPro" id="IPR001107">
    <property type="entry name" value="Band_7"/>
</dbReference>
<dbReference type="Pfam" id="PF01145">
    <property type="entry name" value="Band_7"/>
    <property type="match status" value="1"/>
</dbReference>
<dbReference type="AlphaFoldDB" id="A0A6V1NXU1"/>
<evidence type="ECO:0000256" key="1">
    <source>
        <dbReference type="SAM" id="Coils"/>
    </source>
</evidence>
<dbReference type="EMBL" id="HBIU01018765">
    <property type="protein sequence ID" value="CAE0630056.1"/>
    <property type="molecule type" value="Transcribed_RNA"/>
</dbReference>
<reference evidence="3" key="1">
    <citation type="submission" date="2021-01" db="EMBL/GenBank/DDBJ databases">
        <authorList>
            <person name="Corre E."/>
            <person name="Pelletier E."/>
            <person name="Niang G."/>
            <person name="Scheremetjew M."/>
            <person name="Finn R."/>
            <person name="Kale V."/>
            <person name="Holt S."/>
            <person name="Cochrane G."/>
            <person name="Meng A."/>
            <person name="Brown T."/>
            <person name="Cohen L."/>
        </authorList>
    </citation>
    <scope>NUCLEOTIDE SEQUENCE</scope>
    <source>
        <strain evidence="3">CCMP3107</strain>
    </source>
</reference>
<protein>
    <recommendedName>
        <fullName evidence="2">Band 7 domain-containing protein</fullName>
    </recommendedName>
</protein>
<dbReference type="SMART" id="SM00244">
    <property type="entry name" value="PHB"/>
    <property type="match status" value="1"/>
</dbReference>
<evidence type="ECO:0000259" key="2">
    <source>
        <dbReference type="SMART" id="SM00244"/>
    </source>
</evidence>
<name>A0A6V1NXU1_HETAK</name>
<organism evidence="3">
    <name type="scientific">Heterosigma akashiwo</name>
    <name type="common">Chromophytic alga</name>
    <name type="synonym">Heterosigma carterae</name>
    <dbReference type="NCBI Taxonomy" id="2829"/>
    <lineage>
        <taxon>Eukaryota</taxon>
        <taxon>Sar</taxon>
        <taxon>Stramenopiles</taxon>
        <taxon>Ochrophyta</taxon>
        <taxon>Raphidophyceae</taxon>
        <taxon>Chattonellales</taxon>
        <taxon>Chattonellaceae</taxon>
        <taxon>Heterosigma</taxon>
    </lineage>
</organism>
<feature type="domain" description="Band 7" evidence="2">
    <location>
        <begin position="47"/>
        <end position="211"/>
    </location>
</feature>
<dbReference type="SUPFAM" id="SSF117892">
    <property type="entry name" value="Band 7/SPFH domain"/>
    <property type="match status" value="1"/>
</dbReference>
<dbReference type="PANTHER" id="PTHR43327:SF8">
    <property type="entry name" value="BAND 7 DOMAIN-CONTAINING PROTEIN"/>
    <property type="match status" value="1"/>
</dbReference>